<reference evidence="9 10" key="1">
    <citation type="journal article" date="2016" name="Sci. Rep.">
        <title>The genome sequence of the outbreeding globe artichoke constructed de novo incorporating a phase-aware low-pass sequencing strategy of F1 progeny.</title>
        <authorList>
            <person name="Scaglione D."/>
            <person name="Reyes-Chin-Wo S."/>
            <person name="Acquadro A."/>
            <person name="Froenicke L."/>
            <person name="Portis E."/>
            <person name="Beitel C."/>
            <person name="Tirone M."/>
            <person name="Mauro R."/>
            <person name="Lo Monaco A."/>
            <person name="Mauromicale G."/>
            <person name="Faccioli P."/>
            <person name="Cattivelli L."/>
            <person name="Rieseberg L."/>
            <person name="Michelmore R."/>
            <person name="Lanteri S."/>
        </authorList>
    </citation>
    <scope>NUCLEOTIDE SEQUENCE [LARGE SCALE GENOMIC DNA]</scope>
    <source>
        <strain evidence="9">2C</strain>
    </source>
</reference>
<evidence type="ECO:0000256" key="3">
    <source>
        <dbReference type="ARBA" id="ARBA00022833"/>
    </source>
</evidence>
<dbReference type="PROSITE" id="PS50280">
    <property type="entry name" value="SET"/>
    <property type="match status" value="1"/>
</dbReference>
<dbReference type="EMBL" id="LEKV01004863">
    <property type="protein sequence ID" value="KVH92060.1"/>
    <property type="molecule type" value="Genomic_DNA"/>
</dbReference>
<dbReference type="CDD" id="cd10539">
    <property type="entry name" value="SET_ATXR5_6-like"/>
    <property type="match status" value="1"/>
</dbReference>
<dbReference type="InterPro" id="IPR011011">
    <property type="entry name" value="Znf_FYVE_PHD"/>
</dbReference>
<dbReference type="SUPFAM" id="SSF57903">
    <property type="entry name" value="FYVE/PHD zinc finger"/>
    <property type="match status" value="1"/>
</dbReference>
<evidence type="ECO:0000256" key="2">
    <source>
        <dbReference type="ARBA" id="ARBA00022771"/>
    </source>
</evidence>
<dbReference type="Gene3D" id="2.170.270.10">
    <property type="entry name" value="SET domain"/>
    <property type="match status" value="1"/>
</dbReference>
<keyword evidence="3" id="KW-0862">Zinc</keyword>
<dbReference type="InterPro" id="IPR019787">
    <property type="entry name" value="Znf_PHD-finger"/>
</dbReference>
<dbReference type="PROSITE" id="PS50016">
    <property type="entry name" value="ZF_PHD_2"/>
    <property type="match status" value="1"/>
</dbReference>
<comment type="caution">
    <text evidence="9">The sequence shown here is derived from an EMBL/GenBank/DDBJ whole genome shotgun (WGS) entry which is preliminary data.</text>
</comment>
<evidence type="ECO:0000313" key="9">
    <source>
        <dbReference type="EMBL" id="KVH92060.1"/>
    </source>
</evidence>
<dbReference type="Proteomes" id="UP000243975">
    <property type="component" value="Unassembled WGS sequence"/>
</dbReference>
<organism evidence="9 10">
    <name type="scientific">Cynara cardunculus var. scolymus</name>
    <name type="common">Globe artichoke</name>
    <name type="synonym">Cynara scolymus</name>
    <dbReference type="NCBI Taxonomy" id="59895"/>
    <lineage>
        <taxon>Eukaryota</taxon>
        <taxon>Viridiplantae</taxon>
        <taxon>Streptophyta</taxon>
        <taxon>Embryophyta</taxon>
        <taxon>Tracheophyta</taxon>
        <taxon>Spermatophyta</taxon>
        <taxon>Magnoliopsida</taxon>
        <taxon>eudicotyledons</taxon>
        <taxon>Gunneridae</taxon>
        <taxon>Pentapetalae</taxon>
        <taxon>asterids</taxon>
        <taxon>campanulids</taxon>
        <taxon>Asterales</taxon>
        <taxon>Asteraceae</taxon>
        <taxon>Carduoideae</taxon>
        <taxon>Cardueae</taxon>
        <taxon>Carduinae</taxon>
        <taxon>Cynara</taxon>
    </lineage>
</organism>
<dbReference type="PROSITE" id="PS01359">
    <property type="entry name" value="ZF_PHD_1"/>
    <property type="match status" value="1"/>
</dbReference>
<feature type="domain" description="PHD-type" evidence="7">
    <location>
        <begin position="159"/>
        <end position="209"/>
    </location>
</feature>
<dbReference type="GO" id="GO:0008270">
    <property type="term" value="F:zinc ion binding"/>
    <property type="evidence" value="ECO:0007669"/>
    <property type="project" value="UniProtKB-KW"/>
</dbReference>
<evidence type="ECO:0000256" key="4">
    <source>
        <dbReference type="ARBA" id="ARBA00022853"/>
    </source>
</evidence>
<evidence type="ECO:0000259" key="7">
    <source>
        <dbReference type="PROSITE" id="PS50016"/>
    </source>
</evidence>
<keyword evidence="2 5" id="KW-0863">Zinc-finger</keyword>
<dbReference type="InterPro" id="IPR013083">
    <property type="entry name" value="Znf_RING/FYVE/PHD"/>
</dbReference>
<name>A0A103XJR6_CYNCS</name>
<feature type="domain" description="SET" evidence="8">
    <location>
        <begin position="364"/>
        <end position="485"/>
    </location>
</feature>
<accession>A0A103XJR6</accession>
<dbReference type="Pfam" id="PF00856">
    <property type="entry name" value="SET"/>
    <property type="match status" value="1"/>
</dbReference>
<dbReference type="PANTHER" id="PTHR48442">
    <property type="entry name" value="SET DOMAIN-CONTAINING PROTEIN"/>
    <property type="match status" value="1"/>
</dbReference>
<dbReference type="InterPro" id="IPR046341">
    <property type="entry name" value="SET_dom_sf"/>
</dbReference>
<dbReference type="Gene3D" id="3.30.40.10">
    <property type="entry name" value="Zinc/RING finger domain, C3HC4 (zinc finger)"/>
    <property type="match status" value="1"/>
</dbReference>
<dbReference type="SUPFAM" id="SSF82199">
    <property type="entry name" value="SET domain"/>
    <property type="match status" value="1"/>
</dbReference>
<protein>
    <submittedName>
        <fullName evidence="9">SET domain-containing protein</fullName>
    </submittedName>
</protein>
<gene>
    <name evidence="9" type="ORF">Ccrd_005909</name>
</gene>
<keyword evidence="4" id="KW-0156">Chromatin regulator</keyword>
<evidence type="ECO:0000259" key="8">
    <source>
        <dbReference type="PROSITE" id="PS50280"/>
    </source>
</evidence>
<evidence type="ECO:0000313" key="10">
    <source>
        <dbReference type="Proteomes" id="UP000243975"/>
    </source>
</evidence>
<dbReference type="GO" id="GO:0006325">
    <property type="term" value="P:chromatin organization"/>
    <property type="evidence" value="ECO:0007669"/>
    <property type="project" value="UniProtKB-KW"/>
</dbReference>
<dbReference type="SMART" id="SM00249">
    <property type="entry name" value="PHD"/>
    <property type="match status" value="1"/>
</dbReference>
<dbReference type="AlphaFoldDB" id="A0A103XJR6"/>
<evidence type="ECO:0000256" key="5">
    <source>
        <dbReference type="PROSITE-ProRule" id="PRU00146"/>
    </source>
</evidence>
<dbReference type="InterPro" id="IPR019786">
    <property type="entry name" value="Zinc_finger_PHD-type_CS"/>
</dbReference>
<keyword evidence="1" id="KW-0479">Metal-binding</keyword>
<evidence type="ECO:0000256" key="1">
    <source>
        <dbReference type="ARBA" id="ARBA00022723"/>
    </source>
</evidence>
<proteinExistence type="predicted"/>
<dbReference type="PANTHER" id="PTHR48442:SF1">
    <property type="entry name" value="SET DOMAIN-CONTAINING PROTEIN"/>
    <property type="match status" value="1"/>
</dbReference>
<feature type="compositionally biased region" description="Basic residues" evidence="6">
    <location>
        <begin position="244"/>
        <end position="258"/>
    </location>
</feature>
<feature type="region of interest" description="Disordered" evidence="6">
    <location>
        <begin position="234"/>
        <end position="258"/>
    </location>
</feature>
<dbReference type="Pfam" id="PF00628">
    <property type="entry name" value="PHD"/>
    <property type="match status" value="1"/>
</dbReference>
<dbReference type="InterPro" id="IPR001214">
    <property type="entry name" value="SET_dom"/>
</dbReference>
<sequence>MVEDLLKLSSPIPKPKPKPWSETTWFFGRWFIASTLTAHVSTSNDLLPCQMLTLPTPTPTSTSLVIYPSFLALVRQISPSKSLHRSRINPPAIPKMPKFSLNLSAMAGHRPPMALAAHRIQSSPRKRRQQKYRSMKDIMKTAKHVVLVNDDDDDDDYSDAVCVICGSGHDDHQILLCDKCDKAYHMHCLRPIVARVPFGHWYCPTCSDHPPALTSFSQTKIFDFFSIKKCSGSTMKRISPQDPRKRKKRTGPSVHQKRKRRLLPYVPSVDPDCRLQQMQSLAYALTSLNLEFSDDLTYPPGMAPRSANQAILEHGGMQVSIDSHHSFKFIALFVSRMNLTVLSKEDFETLEKCRAMAKRGEYPPLLIVYNSCLGYTVEADDLIKDLTLIAEYAGEVDYIRNREDDDGDSMMSLLLATDPDISLVICPDRRANIARFVSGVNNHKAESRKRQNVKCVRYNVGGECRVLLVATRDILKGEILYYDYNGYENEYPTHNFI</sequence>
<dbReference type="STRING" id="59895.A0A103XJR6"/>
<evidence type="ECO:0000256" key="6">
    <source>
        <dbReference type="SAM" id="MobiDB-lite"/>
    </source>
</evidence>
<dbReference type="InterPro" id="IPR001965">
    <property type="entry name" value="Znf_PHD"/>
</dbReference>
<keyword evidence="10" id="KW-1185">Reference proteome</keyword>
<dbReference type="CDD" id="cd15543">
    <property type="entry name" value="PHD_RSF1"/>
    <property type="match status" value="1"/>
</dbReference>
<dbReference type="InterPro" id="IPR053114">
    <property type="entry name" value="ATXR5/ATXR6"/>
</dbReference>
<dbReference type="Gramene" id="KVH92060">
    <property type="protein sequence ID" value="KVH92060"/>
    <property type="gene ID" value="Ccrd_005909"/>
</dbReference>
<dbReference type="OMA" id="MATWNAT"/>